<gene>
    <name evidence="2" type="ORF">DPM19_20520</name>
</gene>
<dbReference type="OrthoDB" id="4323079at2"/>
<dbReference type="Gene3D" id="3.40.50.1400">
    <property type="match status" value="2"/>
</dbReference>
<protein>
    <recommendedName>
        <fullName evidence="4">Sirohydrochlorin chelatase</fullName>
    </recommendedName>
</protein>
<dbReference type="EMBL" id="QLYX01000009">
    <property type="protein sequence ID" value="RAY13448.1"/>
    <property type="molecule type" value="Genomic_DNA"/>
</dbReference>
<feature type="compositionally biased region" description="Basic residues" evidence="1">
    <location>
        <begin position="20"/>
        <end position="30"/>
    </location>
</feature>
<evidence type="ECO:0000313" key="2">
    <source>
        <dbReference type="EMBL" id="RAY13448.1"/>
    </source>
</evidence>
<proteinExistence type="predicted"/>
<keyword evidence="3" id="KW-1185">Reference proteome</keyword>
<sequence length="290" mass="28949">MRAVTIDSSPDPEGPGNLPVRRRARRSGRHRGAESFALPPDAPALVLAVPGPEGGPGAAVAAELGLLTETAHTGRPVWIGHLEGDRNPLTDVLAAAVADHAVAEGSPAAVVVPLLVGPHPAVDKTLQDSVGTAPGPVVVAQSLGPHPLIAQALHERLAEAGLARADRVRMVSMVSAAGGIVVATAGGEGAVRDAEMSSVLLASRLAVPVVTGSLDGVPTIRDAAAQLQRTGALRIAIAPAVIGPEVDAGLAGAAVAELGVQSAGLLGAHPALAQLIALRYVEALERALTG</sequence>
<dbReference type="SUPFAM" id="SSF53800">
    <property type="entry name" value="Chelatase"/>
    <property type="match status" value="1"/>
</dbReference>
<evidence type="ECO:0000313" key="3">
    <source>
        <dbReference type="Proteomes" id="UP000251891"/>
    </source>
</evidence>
<dbReference type="Proteomes" id="UP000251891">
    <property type="component" value="Unassembled WGS sequence"/>
</dbReference>
<accession>A0A365H348</accession>
<name>A0A365H348_9ACTN</name>
<evidence type="ECO:0008006" key="4">
    <source>
        <dbReference type="Google" id="ProtNLM"/>
    </source>
</evidence>
<feature type="region of interest" description="Disordered" evidence="1">
    <location>
        <begin position="1"/>
        <end position="37"/>
    </location>
</feature>
<dbReference type="AlphaFoldDB" id="A0A365H348"/>
<organism evidence="2 3">
    <name type="scientific">Actinomadura craniellae</name>
    <dbReference type="NCBI Taxonomy" id="2231787"/>
    <lineage>
        <taxon>Bacteria</taxon>
        <taxon>Bacillati</taxon>
        <taxon>Actinomycetota</taxon>
        <taxon>Actinomycetes</taxon>
        <taxon>Streptosporangiales</taxon>
        <taxon>Thermomonosporaceae</taxon>
        <taxon>Actinomadura</taxon>
    </lineage>
</organism>
<evidence type="ECO:0000256" key="1">
    <source>
        <dbReference type="SAM" id="MobiDB-lite"/>
    </source>
</evidence>
<comment type="caution">
    <text evidence="2">The sequence shown here is derived from an EMBL/GenBank/DDBJ whole genome shotgun (WGS) entry which is preliminary data.</text>
</comment>
<reference evidence="2 3" key="1">
    <citation type="submission" date="2018-06" db="EMBL/GenBank/DDBJ databases">
        <title>Actinomadura craniellae sp. nov. isolated from marine sponge Craniella sp.</title>
        <authorList>
            <person name="Li L."/>
            <person name="Xu Q.H."/>
            <person name="Lin H.W."/>
            <person name="Lu Y.H."/>
        </authorList>
    </citation>
    <scope>NUCLEOTIDE SEQUENCE [LARGE SCALE GENOMIC DNA]</scope>
    <source>
        <strain evidence="2 3">LHW63021</strain>
    </source>
</reference>